<dbReference type="KEGG" id="uam:UABAM_02181"/>
<dbReference type="PANTHER" id="PTHR34978:SF3">
    <property type="entry name" value="SLR0241 PROTEIN"/>
    <property type="match status" value="1"/>
</dbReference>
<dbReference type="InterPro" id="IPR047589">
    <property type="entry name" value="DUF11_rpt"/>
</dbReference>
<feature type="transmembrane region" description="Helical" evidence="1">
    <location>
        <begin position="12"/>
        <end position="30"/>
    </location>
</feature>
<organism evidence="4 5">
    <name type="scientific">Uabimicrobium amorphum</name>
    <dbReference type="NCBI Taxonomy" id="2596890"/>
    <lineage>
        <taxon>Bacteria</taxon>
        <taxon>Pseudomonadati</taxon>
        <taxon>Planctomycetota</taxon>
        <taxon>Candidatus Uabimicrobiia</taxon>
        <taxon>Candidatus Uabimicrobiales</taxon>
        <taxon>Candidatus Uabimicrobiaceae</taxon>
        <taxon>Candidatus Uabimicrobium</taxon>
    </lineage>
</organism>
<dbReference type="InterPro" id="IPR008756">
    <property type="entry name" value="Peptidase_M56"/>
</dbReference>
<dbReference type="Pfam" id="PF05569">
    <property type="entry name" value="Peptidase_M56"/>
    <property type="match status" value="1"/>
</dbReference>
<gene>
    <name evidence="4" type="ORF">UABAM_02181</name>
</gene>
<dbReference type="Pfam" id="PF01345">
    <property type="entry name" value="DUF11"/>
    <property type="match status" value="1"/>
</dbReference>
<evidence type="ECO:0000313" key="4">
    <source>
        <dbReference type="EMBL" id="BBM83826.1"/>
    </source>
</evidence>
<dbReference type="PANTHER" id="PTHR34978">
    <property type="entry name" value="POSSIBLE SENSOR-TRANSDUCER PROTEIN BLAR"/>
    <property type="match status" value="1"/>
</dbReference>
<keyword evidence="1" id="KW-0812">Transmembrane</keyword>
<accession>A0A5S9F2P6</accession>
<feature type="domain" description="Peptidase M56" evidence="3">
    <location>
        <begin position="18"/>
        <end position="291"/>
    </location>
</feature>
<evidence type="ECO:0000313" key="5">
    <source>
        <dbReference type="Proteomes" id="UP000326354"/>
    </source>
</evidence>
<dbReference type="CDD" id="cd07341">
    <property type="entry name" value="M56_BlaR1_MecR1_like"/>
    <property type="match status" value="1"/>
</dbReference>
<feature type="transmembrane region" description="Helical" evidence="1">
    <location>
        <begin position="42"/>
        <end position="62"/>
    </location>
</feature>
<keyword evidence="1" id="KW-0472">Membrane</keyword>
<keyword evidence="5" id="KW-1185">Reference proteome</keyword>
<dbReference type="AlphaFoldDB" id="A0A5S9F2P6"/>
<dbReference type="InterPro" id="IPR052173">
    <property type="entry name" value="Beta-lactam_resp_regulator"/>
</dbReference>
<dbReference type="Gene3D" id="3.30.2010.10">
    <property type="entry name" value="Metalloproteases ('zincins'), catalytic domain"/>
    <property type="match status" value="1"/>
</dbReference>
<dbReference type="OrthoDB" id="282600at2"/>
<dbReference type="EMBL" id="AP019860">
    <property type="protein sequence ID" value="BBM83826.1"/>
    <property type="molecule type" value="Genomic_DNA"/>
</dbReference>
<evidence type="ECO:0008006" key="6">
    <source>
        <dbReference type="Google" id="ProtNLM"/>
    </source>
</evidence>
<reference evidence="4 5" key="1">
    <citation type="submission" date="2019-08" db="EMBL/GenBank/DDBJ databases">
        <title>Complete genome sequence of Candidatus Uab amorphum.</title>
        <authorList>
            <person name="Shiratori T."/>
            <person name="Suzuki S."/>
            <person name="Kakizawa Y."/>
            <person name="Ishida K."/>
        </authorList>
    </citation>
    <scope>NUCLEOTIDE SEQUENCE [LARGE SCALE GENOMIC DNA]</scope>
    <source>
        <strain evidence="4 5">SRT547</strain>
    </source>
</reference>
<evidence type="ECO:0000259" key="3">
    <source>
        <dbReference type="Pfam" id="PF05569"/>
    </source>
</evidence>
<feature type="domain" description="DUF11" evidence="2">
    <location>
        <begin position="346"/>
        <end position="440"/>
    </location>
</feature>
<proteinExistence type="predicted"/>
<protein>
    <recommendedName>
        <fullName evidence="6">Peptidase M56 domain-containing protein</fullName>
    </recommendedName>
</protein>
<dbReference type="NCBIfam" id="TIGR01451">
    <property type="entry name" value="B_ant_repeat"/>
    <property type="match status" value="1"/>
</dbReference>
<keyword evidence="1" id="KW-1133">Transmembrane helix</keyword>
<sequence length="454" mass="51834">MVEIFTNIGHSLLPLTMCLFIVFVVNKYVIANCHHLRFPLAISAMIFCILLPWLLLFIPGFAKSTASSPAEKSRTTIVEPVKNAPSLTESANLKTQKEQQFHFSFVWPWIIISGLMLTHTLLTTLYITYFWCRKQPVATPEQQKYLQQLCKELSIKRRVVLHKSTTSAPGTFGVFKPVVIVPEFLLTNFSQRELRYILLHELVHIHRGDQIFVFLQKLFLSIYFFHPLAWWITQEAAQSMEICCDRQVVLHEQNSIGYTKSFVRFLELKNTFCPSPRFAIGYFAHVKQRVDVLLNNPIPISRKRYIAAILTILLVWCGSLYAWGNGKYPQQKLGHAAMHISSYDTEDPIEVGQTTTYVISLRNEGTANCTDIVLTNNIPQEMEFVKATGPSNFSINNSRIQFNAVDNVAPGKVLNYKITLRARTSGSAKNTALVKFNEFSYTMRNEEGTTVYGE</sequence>
<evidence type="ECO:0000256" key="1">
    <source>
        <dbReference type="SAM" id="Phobius"/>
    </source>
</evidence>
<feature type="transmembrane region" description="Helical" evidence="1">
    <location>
        <begin position="106"/>
        <end position="132"/>
    </location>
</feature>
<dbReference type="RefSeq" id="WP_151968009.1">
    <property type="nucleotide sequence ID" value="NZ_AP019860.1"/>
</dbReference>
<evidence type="ECO:0000259" key="2">
    <source>
        <dbReference type="Pfam" id="PF01345"/>
    </source>
</evidence>
<dbReference type="InterPro" id="IPR001434">
    <property type="entry name" value="OmcB-like_DUF11"/>
</dbReference>
<feature type="transmembrane region" description="Helical" evidence="1">
    <location>
        <begin position="305"/>
        <end position="323"/>
    </location>
</feature>
<dbReference type="Proteomes" id="UP000326354">
    <property type="component" value="Chromosome"/>
</dbReference>
<name>A0A5S9F2P6_UABAM</name>